<dbReference type="AlphaFoldDB" id="A0AAW1SPM8"/>
<protein>
    <submittedName>
        <fullName evidence="1">Uncharacterized protein</fullName>
    </submittedName>
</protein>
<name>A0AAW1SPM8_9CHLO</name>
<proteinExistence type="predicted"/>
<keyword evidence="2" id="KW-1185">Reference proteome</keyword>
<organism evidence="1 2">
    <name type="scientific">Apatococcus fuscideae</name>
    <dbReference type="NCBI Taxonomy" id="2026836"/>
    <lineage>
        <taxon>Eukaryota</taxon>
        <taxon>Viridiplantae</taxon>
        <taxon>Chlorophyta</taxon>
        <taxon>core chlorophytes</taxon>
        <taxon>Trebouxiophyceae</taxon>
        <taxon>Chlorellales</taxon>
        <taxon>Chlorellaceae</taxon>
        <taxon>Apatococcus</taxon>
    </lineage>
</organism>
<evidence type="ECO:0000313" key="1">
    <source>
        <dbReference type="EMBL" id="KAK9850426.1"/>
    </source>
</evidence>
<dbReference type="EMBL" id="JALJOV010001292">
    <property type="protein sequence ID" value="KAK9850426.1"/>
    <property type="molecule type" value="Genomic_DNA"/>
</dbReference>
<sequence>MNGFAAAAYSEQHAATFLRVHTPVYEQNGQVTDSLAADHEQHRGSFLVERQQIMSGLQTSGAAVAMRQGMTPGHMGETQAILEQVSALAANTAVHQEIVMHMCRRFILQVCPVLLWQSGACRPEHLLRIYVAAWPRFQDLGSILRQVVEGA</sequence>
<evidence type="ECO:0000313" key="2">
    <source>
        <dbReference type="Proteomes" id="UP001485043"/>
    </source>
</evidence>
<dbReference type="Proteomes" id="UP001485043">
    <property type="component" value="Unassembled WGS sequence"/>
</dbReference>
<reference evidence="1 2" key="1">
    <citation type="journal article" date="2024" name="Nat. Commun.">
        <title>Phylogenomics reveals the evolutionary origins of lichenization in chlorophyte algae.</title>
        <authorList>
            <person name="Puginier C."/>
            <person name="Libourel C."/>
            <person name="Otte J."/>
            <person name="Skaloud P."/>
            <person name="Haon M."/>
            <person name="Grisel S."/>
            <person name="Petersen M."/>
            <person name="Berrin J.G."/>
            <person name="Delaux P.M."/>
            <person name="Dal Grande F."/>
            <person name="Keller J."/>
        </authorList>
    </citation>
    <scope>NUCLEOTIDE SEQUENCE [LARGE SCALE GENOMIC DNA]</scope>
    <source>
        <strain evidence="1 2">SAG 2523</strain>
    </source>
</reference>
<gene>
    <name evidence="1" type="ORF">WJX84_003261</name>
</gene>
<comment type="caution">
    <text evidence="1">The sequence shown here is derived from an EMBL/GenBank/DDBJ whole genome shotgun (WGS) entry which is preliminary data.</text>
</comment>
<accession>A0AAW1SPM8</accession>